<dbReference type="SUPFAM" id="SSF51283">
    <property type="entry name" value="dUTPase-like"/>
    <property type="match status" value="1"/>
</dbReference>
<comment type="similarity">
    <text evidence="2 5">Belongs to the dUTPase family.</text>
</comment>
<comment type="function">
    <text evidence="5">Involved in nucleotide metabolism via production of dUMP, the immediate precursor of thymidine nucleotides, and decreases the intracellular concentration of dUTP so that uracil cannot be incorporated into DNA.</text>
</comment>
<evidence type="ECO:0000256" key="3">
    <source>
        <dbReference type="ARBA" id="ARBA00022801"/>
    </source>
</evidence>
<dbReference type="AlphaFoldDB" id="A0A6P8Q090"/>
<dbReference type="GO" id="GO:0006226">
    <property type="term" value="P:dUMP biosynthetic process"/>
    <property type="evidence" value="ECO:0007669"/>
    <property type="project" value="UniProtKB-UniRule"/>
</dbReference>
<keyword evidence="3 5" id="KW-0378">Hydrolase</keyword>
<dbReference type="GO" id="GO:0000287">
    <property type="term" value="F:magnesium ion binding"/>
    <property type="evidence" value="ECO:0007669"/>
    <property type="project" value="UniProtKB-UniRule"/>
</dbReference>
<dbReference type="OrthoDB" id="419889at2759"/>
<evidence type="ECO:0000256" key="2">
    <source>
        <dbReference type="ARBA" id="ARBA00006581"/>
    </source>
</evidence>
<feature type="domain" description="dUTPase-like" evidence="7">
    <location>
        <begin position="70"/>
        <end position="196"/>
    </location>
</feature>
<accession>A0A6P8Q090</accession>
<sequence>MAKGKLWQPSGFPTFTQSLFLPESAPKQNSGQEGTIGFGSRSWGSSAPNEELKKMLETSQGLWWVALSDKAKAPTQAYGQAAGYDLYAAGEQKIPAGERAIVYRDIQVSPPPGSYLRIASWSGLASKAVDVAASVIDPDFRDNVGILLASNGTEPYQIQTGDCVAHMLCERIWPAKLEQWEQLLGTGRGVRGFGSSDAPDSNN</sequence>
<evidence type="ECO:0000313" key="9">
    <source>
        <dbReference type="RefSeq" id="XP_033793547.1"/>
    </source>
</evidence>
<keyword evidence="5" id="KW-0460">Magnesium</keyword>
<dbReference type="GO" id="GO:0004170">
    <property type="term" value="F:dUTP diphosphatase activity"/>
    <property type="evidence" value="ECO:0007669"/>
    <property type="project" value="UniProtKB-UniRule"/>
</dbReference>
<protein>
    <recommendedName>
        <fullName evidence="5">Deoxyuridine 5'-triphosphate nucleotidohydrolase</fullName>
        <shortName evidence="5">dUTPase</shortName>
        <ecNumber evidence="5">3.6.1.23</ecNumber>
    </recommendedName>
    <alternativeName>
        <fullName evidence="5">dUTP pyrophosphatase</fullName>
    </alternativeName>
</protein>
<gene>
    <name evidence="9" type="primary">LOC117357287</name>
</gene>
<dbReference type="EC" id="3.6.1.23" evidence="5"/>
<comment type="pathway">
    <text evidence="1 5">Pyrimidine metabolism; dUMP biosynthesis; dUMP from dCTP (dUTP route): step 2/2.</text>
</comment>
<dbReference type="InterPro" id="IPR008181">
    <property type="entry name" value="dUTPase"/>
</dbReference>
<dbReference type="InParanoid" id="A0A6P8Q090"/>
<dbReference type="GeneID" id="117357287"/>
<dbReference type="InterPro" id="IPR036157">
    <property type="entry name" value="dUTPase-like_sf"/>
</dbReference>
<dbReference type="CDD" id="cd07557">
    <property type="entry name" value="trimeric_dUTPase"/>
    <property type="match status" value="1"/>
</dbReference>
<keyword evidence="5" id="KW-0479">Metal-binding</keyword>
<feature type="region of interest" description="Disordered" evidence="6">
    <location>
        <begin position="22"/>
        <end position="43"/>
    </location>
</feature>
<evidence type="ECO:0000256" key="4">
    <source>
        <dbReference type="ARBA" id="ARBA00023080"/>
    </source>
</evidence>
<dbReference type="Proteomes" id="UP000515159">
    <property type="component" value="Chromosome 3"/>
</dbReference>
<evidence type="ECO:0000313" key="8">
    <source>
        <dbReference type="Proteomes" id="UP000515159"/>
    </source>
</evidence>
<evidence type="ECO:0000256" key="6">
    <source>
        <dbReference type="SAM" id="MobiDB-lite"/>
    </source>
</evidence>
<dbReference type="RefSeq" id="XP_033793547.1">
    <property type="nucleotide sequence ID" value="XM_033937656.1"/>
</dbReference>
<dbReference type="Gene3D" id="2.70.40.10">
    <property type="match status" value="1"/>
</dbReference>
<dbReference type="Pfam" id="PF00692">
    <property type="entry name" value="dUTPase"/>
    <property type="match status" value="1"/>
</dbReference>
<dbReference type="KEGG" id="gsh:117357287"/>
<dbReference type="PANTHER" id="PTHR11241:SF0">
    <property type="entry name" value="DEOXYURIDINE 5'-TRIPHOSPHATE NUCLEOTIDOHYDROLASE"/>
    <property type="match status" value="1"/>
</dbReference>
<evidence type="ECO:0000259" key="7">
    <source>
        <dbReference type="Pfam" id="PF00692"/>
    </source>
</evidence>
<comment type="catalytic activity">
    <reaction evidence="5">
        <text>dUTP + H2O = dUMP + diphosphate + H(+)</text>
        <dbReference type="Rhea" id="RHEA:10248"/>
        <dbReference type="ChEBI" id="CHEBI:15377"/>
        <dbReference type="ChEBI" id="CHEBI:15378"/>
        <dbReference type="ChEBI" id="CHEBI:33019"/>
        <dbReference type="ChEBI" id="CHEBI:61555"/>
        <dbReference type="ChEBI" id="CHEBI:246422"/>
        <dbReference type="EC" id="3.6.1.23"/>
    </reaction>
</comment>
<dbReference type="UniPathway" id="UPA00610">
    <property type="reaction ID" value="UER00666"/>
</dbReference>
<comment type="cofactor">
    <cofactor evidence="5">
        <name>Mg(2+)</name>
        <dbReference type="ChEBI" id="CHEBI:18420"/>
    </cofactor>
</comment>
<keyword evidence="8" id="KW-1185">Reference proteome</keyword>
<reference evidence="9" key="1">
    <citation type="submission" date="2025-08" db="UniProtKB">
        <authorList>
            <consortium name="RefSeq"/>
        </authorList>
    </citation>
    <scope>IDENTIFICATION</scope>
</reference>
<dbReference type="GO" id="GO:0046081">
    <property type="term" value="P:dUTP catabolic process"/>
    <property type="evidence" value="ECO:0007669"/>
    <property type="project" value="UniProtKB-UniRule"/>
</dbReference>
<keyword evidence="4 5" id="KW-0546">Nucleotide metabolism</keyword>
<evidence type="ECO:0000256" key="5">
    <source>
        <dbReference type="RuleBase" id="RU367024"/>
    </source>
</evidence>
<name>A0A6P8Q090_GEOSA</name>
<dbReference type="InterPro" id="IPR033704">
    <property type="entry name" value="dUTPase_trimeric"/>
</dbReference>
<proteinExistence type="inferred from homology"/>
<dbReference type="PANTHER" id="PTHR11241">
    <property type="entry name" value="DEOXYURIDINE 5'-TRIPHOSPHATE NUCLEOTIDOHYDROLASE"/>
    <property type="match status" value="1"/>
</dbReference>
<organism evidence="8 9">
    <name type="scientific">Geotrypetes seraphini</name>
    <name type="common">Gaboon caecilian</name>
    <name type="synonym">Caecilia seraphini</name>
    <dbReference type="NCBI Taxonomy" id="260995"/>
    <lineage>
        <taxon>Eukaryota</taxon>
        <taxon>Metazoa</taxon>
        <taxon>Chordata</taxon>
        <taxon>Craniata</taxon>
        <taxon>Vertebrata</taxon>
        <taxon>Euteleostomi</taxon>
        <taxon>Amphibia</taxon>
        <taxon>Gymnophiona</taxon>
        <taxon>Geotrypetes</taxon>
    </lineage>
</organism>
<evidence type="ECO:0000256" key="1">
    <source>
        <dbReference type="ARBA" id="ARBA00005142"/>
    </source>
</evidence>
<dbReference type="InterPro" id="IPR029054">
    <property type="entry name" value="dUTPase-like"/>
</dbReference>